<dbReference type="InterPro" id="IPR009023">
    <property type="entry name" value="HMG_CoA_Rdtase_NAD(P)-bd_sf"/>
</dbReference>
<name>A0ABD6C871_9EURY</name>
<dbReference type="PANTHER" id="PTHR10572:SF24">
    <property type="entry name" value="3-HYDROXY-3-METHYLGLUTARYL-COENZYME A REDUCTASE"/>
    <property type="match status" value="1"/>
</dbReference>
<dbReference type="RefSeq" id="WP_247376588.1">
    <property type="nucleotide sequence ID" value="NZ_JALLGV010000003.1"/>
</dbReference>
<dbReference type="InterPro" id="IPR057868">
    <property type="entry name" value="HMG-CoA"/>
</dbReference>
<protein>
    <recommendedName>
        <fullName evidence="2">hydroxymethylglutaryl-CoA reductase (NADPH)</fullName>
        <ecNumber evidence="2">1.1.1.34</ecNumber>
    </recommendedName>
</protein>
<keyword evidence="8" id="KW-1185">Reference proteome</keyword>
<dbReference type="SUPFAM" id="SSF55035">
    <property type="entry name" value="NAD-binding domain of HMG-CoA reductase"/>
    <property type="match status" value="1"/>
</dbReference>
<dbReference type="Proteomes" id="UP001597119">
    <property type="component" value="Unassembled WGS sequence"/>
</dbReference>
<feature type="domain" description="Hydroxymethylglutaryl-CoA reductase-like" evidence="6">
    <location>
        <begin position="34"/>
        <end position="148"/>
    </location>
</feature>
<dbReference type="PRINTS" id="PR00071">
    <property type="entry name" value="HMGCOARDTASE"/>
</dbReference>
<evidence type="ECO:0000256" key="2">
    <source>
        <dbReference type="ARBA" id="ARBA00012999"/>
    </source>
</evidence>
<dbReference type="EMBL" id="JBHUDJ010000002">
    <property type="protein sequence ID" value="MFD1586072.1"/>
    <property type="molecule type" value="Genomic_DNA"/>
</dbReference>
<dbReference type="EC" id="1.1.1.34" evidence="2"/>
<keyword evidence="3" id="KW-0521">NADP</keyword>
<evidence type="ECO:0000256" key="3">
    <source>
        <dbReference type="ARBA" id="ARBA00022857"/>
    </source>
</evidence>
<dbReference type="Pfam" id="PF00368">
    <property type="entry name" value="HMG-CoA_red"/>
    <property type="match status" value="1"/>
</dbReference>
<comment type="similarity">
    <text evidence="1">Belongs to the HMG-CoA reductase family.</text>
</comment>
<accession>A0ABD6C871</accession>
<dbReference type="Gene3D" id="3.30.70.420">
    <property type="entry name" value="Hydroxymethylglutaryl-CoA reductase, class I/II, NAD/NADP-binding domain"/>
    <property type="match status" value="1"/>
</dbReference>
<comment type="caution">
    <text evidence="7">The sequence shown here is derived from an EMBL/GenBank/DDBJ whole genome shotgun (WGS) entry which is preliminary data.</text>
</comment>
<evidence type="ECO:0000256" key="1">
    <source>
        <dbReference type="ARBA" id="ARBA00007661"/>
    </source>
</evidence>
<evidence type="ECO:0000259" key="6">
    <source>
        <dbReference type="Pfam" id="PF25653"/>
    </source>
</evidence>
<dbReference type="SUPFAM" id="SSF56542">
    <property type="entry name" value="Substrate-binding domain of HMG-CoA reductase"/>
    <property type="match status" value="1"/>
</dbReference>
<evidence type="ECO:0000256" key="5">
    <source>
        <dbReference type="ARBA" id="ARBA00049903"/>
    </source>
</evidence>
<dbReference type="AlphaFoldDB" id="A0ABD6C871"/>
<sequence>MAIPRPESGILNRLYANLFGSSGRFVSLDVPEKILKRLYTYGSITNTDEGLQFEVKNRLQDAEFAGVNRLAINGEEISEDRVRLETVDESVHRLDEVDGENPLSFPVGRTLYVIVEGMELPTGDHTLDIEFVAHPFGDLSLSIADTIRDEEEIPSIPRRDDNNFTEEAIQDRHEFLEETTNVDLEHIPHYSVDPEEDLEGNIENFIGVAQMPIGLAGPLKVNGEHADGEFPIPLATTEGTLVASYSRGMKAINLSGGAKTTVTDDKMNRAPVFVFEDARVARDFREWVFDHYDTIKEKAEETSSVAELVEIEDYMTNNYAFLRFGYKTGDAAGMNMVGKATFAACNWILSEFPGYVENFYLDGNFSTDKKASKVNDLMTRGKRVTAEVTLPEEVLVHHLGADPESIHHHGKVGTLGSFFAGNTTNGAHPANGLASLFIATGQDEANVAESHAAMVNTTLLDDNSLHVSVTIPSLIVATYGGGTGLPTQNEGLEILDCDGPGNVNKFAEIAAGVVLAGELSLASAISASDWVTSHEELGRNR</sequence>
<gene>
    <name evidence="7" type="ORF">ACFR9U_03690</name>
</gene>
<comment type="catalytic activity">
    <reaction evidence="5">
        <text>(R)-mevalonate + 2 NADP(+) + CoA = (3S)-3-hydroxy-3-methylglutaryl-CoA + 2 NADPH + 2 H(+)</text>
        <dbReference type="Rhea" id="RHEA:15989"/>
        <dbReference type="ChEBI" id="CHEBI:15378"/>
        <dbReference type="ChEBI" id="CHEBI:36464"/>
        <dbReference type="ChEBI" id="CHEBI:43074"/>
        <dbReference type="ChEBI" id="CHEBI:57287"/>
        <dbReference type="ChEBI" id="CHEBI:57783"/>
        <dbReference type="ChEBI" id="CHEBI:58349"/>
        <dbReference type="EC" id="1.1.1.34"/>
    </reaction>
</comment>
<dbReference type="CDD" id="cd00643">
    <property type="entry name" value="HMG-CoA_reductase_classI"/>
    <property type="match status" value="1"/>
</dbReference>
<evidence type="ECO:0000256" key="4">
    <source>
        <dbReference type="ARBA" id="ARBA00023002"/>
    </source>
</evidence>
<dbReference type="PANTHER" id="PTHR10572">
    <property type="entry name" value="3-HYDROXY-3-METHYLGLUTARYL-COENZYME A REDUCTASE"/>
    <property type="match status" value="1"/>
</dbReference>
<keyword evidence="4" id="KW-0560">Oxidoreductase</keyword>
<dbReference type="Gene3D" id="3.90.770.10">
    <property type="entry name" value="3-hydroxy-3-methylglutaryl-coenzyme A Reductase, Chain A, domain 2"/>
    <property type="match status" value="1"/>
</dbReference>
<dbReference type="GO" id="GO:0004420">
    <property type="term" value="F:hydroxymethylglutaryl-CoA reductase (NADPH) activity"/>
    <property type="evidence" value="ECO:0007669"/>
    <property type="project" value="UniProtKB-EC"/>
</dbReference>
<proteinExistence type="inferred from homology"/>
<evidence type="ECO:0000313" key="8">
    <source>
        <dbReference type="Proteomes" id="UP001597119"/>
    </source>
</evidence>
<organism evidence="7 8">
    <name type="scientific">Halorientalis brevis</name>
    <dbReference type="NCBI Taxonomy" id="1126241"/>
    <lineage>
        <taxon>Archaea</taxon>
        <taxon>Methanobacteriati</taxon>
        <taxon>Methanobacteriota</taxon>
        <taxon>Stenosarchaea group</taxon>
        <taxon>Halobacteria</taxon>
        <taxon>Halobacteriales</taxon>
        <taxon>Haloarculaceae</taxon>
        <taxon>Halorientalis</taxon>
    </lineage>
</organism>
<dbReference type="InterPro" id="IPR023074">
    <property type="entry name" value="HMG_CoA_Rdtase_cat_sf"/>
</dbReference>
<reference evidence="7 8" key="1">
    <citation type="journal article" date="2019" name="Int. J. Syst. Evol. Microbiol.">
        <title>The Global Catalogue of Microorganisms (GCM) 10K type strain sequencing project: providing services to taxonomists for standard genome sequencing and annotation.</title>
        <authorList>
            <consortium name="The Broad Institute Genomics Platform"/>
            <consortium name="The Broad Institute Genome Sequencing Center for Infectious Disease"/>
            <person name="Wu L."/>
            <person name="Ma J."/>
        </authorList>
    </citation>
    <scope>NUCLEOTIDE SEQUENCE [LARGE SCALE GENOMIC DNA]</scope>
    <source>
        <strain evidence="7 8">CGMCC 1.12125</strain>
    </source>
</reference>
<dbReference type="InterPro" id="IPR009029">
    <property type="entry name" value="HMG_CoA_Rdtase_sub-bd_dom_sf"/>
</dbReference>
<evidence type="ECO:0000313" key="7">
    <source>
        <dbReference type="EMBL" id="MFD1586072.1"/>
    </source>
</evidence>
<dbReference type="PROSITE" id="PS50065">
    <property type="entry name" value="HMG_COA_REDUCTASE_4"/>
    <property type="match status" value="1"/>
</dbReference>
<dbReference type="InterPro" id="IPR004554">
    <property type="entry name" value="HMG_CoA_Rdtase_eu_arc"/>
</dbReference>
<dbReference type="Pfam" id="PF25653">
    <property type="entry name" value="HMG-CoA_red_N"/>
    <property type="match status" value="1"/>
</dbReference>
<dbReference type="InterPro" id="IPR002202">
    <property type="entry name" value="HMG_CoA_Rdtase"/>
</dbReference>